<feature type="signal peptide" evidence="2">
    <location>
        <begin position="1"/>
        <end position="34"/>
    </location>
</feature>
<dbReference type="InterPro" id="IPR015943">
    <property type="entry name" value="WD40/YVTN_repeat-like_dom_sf"/>
</dbReference>
<dbReference type="InterPro" id="IPR019405">
    <property type="entry name" value="Lactonase_7-beta_prop"/>
</dbReference>
<reference evidence="3 4" key="1">
    <citation type="submission" date="2019-06" db="EMBL/GenBank/DDBJ databases">
        <title>Sequencing the genomes of 1000 actinobacteria strains.</title>
        <authorList>
            <person name="Klenk H.-P."/>
        </authorList>
    </citation>
    <scope>NUCLEOTIDE SEQUENCE [LARGE SCALE GENOMIC DNA]</scope>
    <source>
        <strain evidence="3 4">DSM 45671</strain>
    </source>
</reference>
<dbReference type="Pfam" id="PF10282">
    <property type="entry name" value="Lactonase"/>
    <property type="match status" value="1"/>
</dbReference>
<comment type="caution">
    <text evidence="3">The sequence shown here is derived from an EMBL/GenBank/DDBJ whole genome shotgun (WGS) entry which is preliminary data.</text>
</comment>
<keyword evidence="3" id="KW-0413">Isomerase</keyword>
<dbReference type="InterPro" id="IPR011048">
    <property type="entry name" value="Haem_d1_sf"/>
</dbReference>
<comment type="similarity">
    <text evidence="1">Belongs to the cycloisomerase 2 family.</text>
</comment>
<dbReference type="Proteomes" id="UP000321261">
    <property type="component" value="Unassembled WGS sequence"/>
</dbReference>
<dbReference type="Gene3D" id="2.130.10.10">
    <property type="entry name" value="YVTN repeat-like/Quinoprotein amine dehydrogenase"/>
    <property type="match status" value="1"/>
</dbReference>
<sequence length="427" mass="45594">MDTCSNGLPRLGRRKFVMLMAGISASATSGVACASAGPAESPEPARTVFYASVGADLGSYTVDENALTLTRDSVTRTPDLVQYVWVHPTLPVMYVAYSNRAKANDNHGVAAYRIDRGTGRLTEFDQPLALDNRPIHISVDPAGRHLLIAYNQPSNLTVHTLNADGSIDDPVAQREPVDVGVYAHQVRVAPSANLVVVSARGGDATATAPAAPGAIRVFRFSDGRLSDGSSIADGDGLDFGPRHVDFHPTKPWMYVSMERNNELLTFGVQDDGITPSPLFTKATVSQPALRAPAQYLGPIHVHPNGRYVYLVNRSDGTVDFGGRKVHGPGENTVAVFSIDEAGGEPTLIQTIGIDAYHARTFSIHPNGRMLVTAAVAPLSERNGDQVRDVPAGFSVFGIGDDGRLTFARKYDVDVSAGPLFWCGMVSL</sequence>
<accession>A0A561SJ23</accession>
<dbReference type="InterPro" id="IPR050282">
    <property type="entry name" value="Cycloisomerase_2"/>
</dbReference>
<name>A0A561SJ23_9PSEU</name>
<dbReference type="SUPFAM" id="SSF51004">
    <property type="entry name" value="C-terminal (heme d1) domain of cytochrome cd1-nitrite reductase"/>
    <property type="match status" value="1"/>
</dbReference>
<evidence type="ECO:0000313" key="3">
    <source>
        <dbReference type="EMBL" id="TWF74812.1"/>
    </source>
</evidence>
<dbReference type="EMBL" id="VIWU01000001">
    <property type="protein sequence ID" value="TWF74812.1"/>
    <property type="molecule type" value="Genomic_DNA"/>
</dbReference>
<proteinExistence type="inferred from homology"/>
<evidence type="ECO:0000313" key="4">
    <source>
        <dbReference type="Proteomes" id="UP000321261"/>
    </source>
</evidence>
<dbReference type="GO" id="GO:0016853">
    <property type="term" value="F:isomerase activity"/>
    <property type="evidence" value="ECO:0007669"/>
    <property type="project" value="UniProtKB-KW"/>
</dbReference>
<keyword evidence="2" id="KW-0732">Signal</keyword>
<feature type="chain" id="PRO_5021871231" evidence="2">
    <location>
        <begin position="35"/>
        <end position="427"/>
    </location>
</feature>
<dbReference type="PANTHER" id="PTHR30344:SF1">
    <property type="entry name" value="6-PHOSPHOGLUCONOLACTONASE"/>
    <property type="match status" value="1"/>
</dbReference>
<gene>
    <name evidence="3" type="ORF">FHX44_11694</name>
</gene>
<dbReference type="AlphaFoldDB" id="A0A561SJ23"/>
<keyword evidence="4" id="KW-1185">Reference proteome</keyword>
<evidence type="ECO:0000256" key="1">
    <source>
        <dbReference type="ARBA" id="ARBA00005564"/>
    </source>
</evidence>
<organism evidence="3 4">
    <name type="scientific">Pseudonocardia hierapolitana</name>
    <dbReference type="NCBI Taxonomy" id="1128676"/>
    <lineage>
        <taxon>Bacteria</taxon>
        <taxon>Bacillati</taxon>
        <taxon>Actinomycetota</taxon>
        <taxon>Actinomycetes</taxon>
        <taxon>Pseudonocardiales</taxon>
        <taxon>Pseudonocardiaceae</taxon>
        <taxon>Pseudonocardia</taxon>
    </lineage>
</organism>
<evidence type="ECO:0000256" key="2">
    <source>
        <dbReference type="SAM" id="SignalP"/>
    </source>
</evidence>
<dbReference type="GO" id="GO:0017057">
    <property type="term" value="F:6-phosphogluconolactonase activity"/>
    <property type="evidence" value="ECO:0007669"/>
    <property type="project" value="TreeGrafter"/>
</dbReference>
<protein>
    <submittedName>
        <fullName evidence="3">6-phosphogluconolactonase (Cycloisomerase 2 family)</fullName>
    </submittedName>
</protein>
<dbReference type="PANTHER" id="PTHR30344">
    <property type="entry name" value="6-PHOSPHOGLUCONOLACTONASE-RELATED"/>
    <property type="match status" value="1"/>
</dbReference>